<protein>
    <submittedName>
        <fullName evidence="1">Uncharacterized protein</fullName>
    </submittedName>
</protein>
<sequence>MVINSYEPINVFNLLRSDLLVSALSVVDVNCSSNSVDFVLFSNDLAFASLASV</sequence>
<organism evidence="1">
    <name type="scientific">Myoviridae sp. ctCo31</name>
    <dbReference type="NCBI Taxonomy" id="2825053"/>
    <lineage>
        <taxon>Viruses</taxon>
        <taxon>Duplodnaviria</taxon>
        <taxon>Heunggongvirae</taxon>
        <taxon>Uroviricota</taxon>
        <taxon>Caudoviricetes</taxon>
    </lineage>
</organism>
<name>A0A8S5UMM5_9CAUD</name>
<accession>A0A8S5UMM5</accession>
<proteinExistence type="predicted"/>
<dbReference type="EMBL" id="BK016109">
    <property type="protein sequence ID" value="DAF95630.1"/>
    <property type="molecule type" value="Genomic_DNA"/>
</dbReference>
<reference evidence="1" key="1">
    <citation type="journal article" date="2021" name="Proc. Natl. Acad. Sci. U.S.A.">
        <title>A Catalog of Tens of Thousands of Viruses from Human Metagenomes Reveals Hidden Associations with Chronic Diseases.</title>
        <authorList>
            <person name="Tisza M.J."/>
            <person name="Buck C.B."/>
        </authorList>
    </citation>
    <scope>NUCLEOTIDE SEQUENCE</scope>
    <source>
        <strain evidence="1">CtCo31</strain>
    </source>
</reference>
<evidence type="ECO:0000313" key="1">
    <source>
        <dbReference type="EMBL" id="DAF95630.1"/>
    </source>
</evidence>